<dbReference type="AlphaFoldDB" id="A0A1Y5F2V3"/>
<comment type="similarity">
    <text evidence="2 7">Belongs to the universal ribosomal protein uS14 family.</text>
</comment>
<keyword evidence="4 7" id="KW-0687">Ribonucleoprotein</keyword>
<gene>
    <name evidence="7" type="primary">rpsN</name>
    <name evidence="8" type="ORF">A9Q84_20045</name>
</gene>
<evidence type="ECO:0000256" key="1">
    <source>
        <dbReference type="ARBA" id="ARBA00003686"/>
    </source>
</evidence>
<sequence length="101" mass="11327">MARKAKIVNNEMKKKLSAKYAPLRAELKKIIISADSNDEQVAEATLKLQKLPANSSRIRVRNRCVLTGRPRGTYRAFGLSRIKFRELALAGMIPGVTKSSW</sequence>
<dbReference type="InterPro" id="IPR001209">
    <property type="entry name" value="Ribosomal_uS14"/>
</dbReference>
<proteinExistence type="inferred from homology"/>
<protein>
    <recommendedName>
        <fullName evidence="5 7">Small ribosomal subunit protein uS14</fullName>
    </recommendedName>
</protein>
<organism evidence="8 9">
    <name type="scientific">Halobacteriovorax marinus</name>
    <dbReference type="NCBI Taxonomy" id="97084"/>
    <lineage>
        <taxon>Bacteria</taxon>
        <taxon>Pseudomonadati</taxon>
        <taxon>Bdellovibrionota</taxon>
        <taxon>Bacteriovoracia</taxon>
        <taxon>Bacteriovoracales</taxon>
        <taxon>Halobacteriovoraceae</taxon>
        <taxon>Halobacteriovorax</taxon>
    </lineage>
</organism>
<comment type="function">
    <text evidence="1 7">Binds 16S rRNA, required for the assembly of 30S particles and may also be responsible for determining the conformation of the 16S rRNA at the A site.</text>
</comment>
<keyword evidence="3 7" id="KW-0689">Ribosomal protein</keyword>
<dbReference type="NCBIfam" id="NF006477">
    <property type="entry name" value="PRK08881.1"/>
    <property type="match status" value="1"/>
</dbReference>
<dbReference type="InterPro" id="IPR018271">
    <property type="entry name" value="Ribosomal_uS14_CS"/>
</dbReference>
<evidence type="ECO:0000256" key="2">
    <source>
        <dbReference type="ARBA" id="ARBA00009083"/>
    </source>
</evidence>
<dbReference type="PROSITE" id="PS00527">
    <property type="entry name" value="RIBOSOMAL_S14"/>
    <property type="match status" value="1"/>
</dbReference>
<evidence type="ECO:0000256" key="5">
    <source>
        <dbReference type="ARBA" id="ARBA00035167"/>
    </source>
</evidence>
<name>A0A1Y5F2V3_9BACT</name>
<comment type="caution">
    <text evidence="8">The sequence shown here is derived from an EMBL/GenBank/DDBJ whole genome shotgun (WGS) entry which is preliminary data.</text>
</comment>
<comment type="subunit">
    <text evidence="6 7">Part of the 30S ribosomal subunit. Contacts proteins S3 and S10.</text>
</comment>
<reference evidence="9" key="1">
    <citation type="journal article" date="2017" name="Proc. Natl. Acad. Sci. U.S.A.">
        <title>Simulation of Deepwater Horizon oil plume reveals substrate specialization within a complex community of hydrocarbon-degraders.</title>
        <authorList>
            <person name="Hu P."/>
            <person name="Dubinsky E.A."/>
            <person name="Probst A.J."/>
            <person name="Wang J."/>
            <person name="Sieber C.M.K."/>
            <person name="Tom L.M."/>
            <person name="Gardinali P."/>
            <person name="Banfield J.F."/>
            <person name="Atlas R.M."/>
            <person name="Andersen G.L."/>
        </authorList>
    </citation>
    <scope>NUCLEOTIDE SEQUENCE [LARGE SCALE GENOMIC DNA]</scope>
</reference>
<dbReference type="FunFam" id="1.10.287.1480:FF:000001">
    <property type="entry name" value="30S ribosomal protein S14"/>
    <property type="match status" value="1"/>
</dbReference>
<evidence type="ECO:0000256" key="3">
    <source>
        <dbReference type="ARBA" id="ARBA00022980"/>
    </source>
</evidence>
<evidence type="ECO:0000313" key="8">
    <source>
        <dbReference type="EMBL" id="OUR93755.1"/>
    </source>
</evidence>
<dbReference type="HAMAP" id="MF_00537">
    <property type="entry name" value="Ribosomal_uS14_1"/>
    <property type="match status" value="1"/>
</dbReference>
<dbReference type="EMBL" id="MAAO01000015">
    <property type="protein sequence ID" value="OUR93755.1"/>
    <property type="molecule type" value="Genomic_DNA"/>
</dbReference>
<dbReference type="InterPro" id="IPR023036">
    <property type="entry name" value="Ribosomal_uS14_bac/plastid"/>
</dbReference>
<accession>A0A1Y5F2V3</accession>
<dbReference type="GO" id="GO:0006412">
    <property type="term" value="P:translation"/>
    <property type="evidence" value="ECO:0007669"/>
    <property type="project" value="UniProtKB-UniRule"/>
</dbReference>
<dbReference type="Gene3D" id="1.10.287.1480">
    <property type="match status" value="1"/>
</dbReference>
<evidence type="ECO:0000256" key="4">
    <source>
        <dbReference type="ARBA" id="ARBA00023274"/>
    </source>
</evidence>
<evidence type="ECO:0000256" key="6">
    <source>
        <dbReference type="ARBA" id="ARBA00047110"/>
    </source>
</evidence>
<dbReference type="PANTHER" id="PTHR19836:SF19">
    <property type="entry name" value="SMALL RIBOSOMAL SUBUNIT PROTEIN US14M"/>
    <property type="match status" value="1"/>
</dbReference>
<evidence type="ECO:0000313" key="9">
    <source>
        <dbReference type="Proteomes" id="UP000196531"/>
    </source>
</evidence>
<evidence type="ECO:0000256" key="7">
    <source>
        <dbReference type="HAMAP-Rule" id="MF_00537"/>
    </source>
</evidence>
<dbReference type="Proteomes" id="UP000196531">
    <property type="component" value="Unassembled WGS sequence"/>
</dbReference>
<keyword evidence="7" id="KW-0694">RNA-binding</keyword>
<keyword evidence="7" id="KW-0699">rRNA-binding</keyword>
<dbReference type="Pfam" id="PF00253">
    <property type="entry name" value="Ribosomal_S14"/>
    <property type="match status" value="1"/>
</dbReference>
<dbReference type="SUPFAM" id="SSF57716">
    <property type="entry name" value="Glucocorticoid receptor-like (DNA-binding domain)"/>
    <property type="match status" value="1"/>
</dbReference>
<dbReference type="GO" id="GO:0003735">
    <property type="term" value="F:structural constituent of ribosome"/>
    <property type="evidence" value="ECO:0007669"/>
    <property type="project" value="InterPro"/>
</dbReference>
<dbReference type="GO" id="GO:0005737">
    <property type="term" value="C:cytoplasm"/>
    <property type="evidence" value="ECO:0007669"/>
    <property type="project" value="UniProtKB-ARBA"/>
</dbReference>
<dbReference type="PANTHER" id="PTHR19836">
    <property type="entry name" value="30S RIBOSOMAL PROTEIN S14"/>
    <property type="match status" value="1"/>
</dbReference>
<dbReference type="GO" id="GO:0015935">
    <property type="term" value="C:small ribosomal subunit"/>
    <property type="evidence" value="ECO:0007669"/>
    <property type="project" value="TreeGrafter"/>
</dbReference>
<dbReference type="GO" id="GO:0019843">
    <property type="term" value="F:rRNA binding"/>
    <property type="evidence" value="ECO:0007669"/>
    <property type="project" value="UniProtKB-UniRule"/>
</dbReference>